<organism evidence="2">
    <name type="scientific">Tanacetum cinerariifolium</name>
    <name type="common">Dalmatian daisy</name>
    <name type="synonym">Chrysanthemum cinerariifolium</name>
    <dbReference type="NCBI Taxonomy" id="118510"/>
    <lineage>
        <taxon>Eukaryota</taxon>
        <taxon>Viridiplantae</taxon>
        <taxon>Streptophyta</taxon>
        <taxon>Embryophyta</taxon>
        <taxon>Tracheophyta</taxon>
        <taxon>Spermatophyta</taxon>
        <taxon>Magnoliopsida</taxon>
        <taxon>eudicotyledons</taxon>
        <taxon>Gunneridae</taxon>
        <taxon>Pentapetalae</taxon>
        <taxon>asterids</taxon>
        <taxon>campanulids</taxon>
        <taxon>Asterales</taxon>
        <taxon>Asteraceae</taxon>
        <taxon>Asteroideae</taxon>
        <taxon>Anthemideae</taxon>
        <taxon>Anthemidinae</taxon>
        <taxon>Tanacetum</taxon>
    </lineage>
</organism>
<feature type="non-terminal residue" evidence="2">
    <location>
        <position position="1"/>
    </location>
</feature>
<sequence length="85" mass="9408">AEDSGTGSHDQEGRRQGQQIPPRRQRVALHHRVPGDLCGLSGRITDLDCDASVSRYRKICRSRRAGESGLSVDLVKPDTPHRQHA</sequence>
<evidence type="ECO:0000256" key="1">
    <source>
        <dbReference type="SAM" id="MobiDB-lite"/>
    </source>
</evidence>
<dbReference type="EMBL" id="BKCJ011851802">
    <property type="protein sequence ID" value="GFD58350.1"/>
    <property type="molecule type" value="Genomic_DNA"/>
</dbReference>
<comment type="caution">
    <text evidence="2">The sequence shown here is derived from an EMBL/GenBank/DDBJ whole genome shotgun (WGS) entry which is preliminary data.</text>
</comment>
<feature type="non-terminal residue" evidence="2">
    <location>
        <position position="85"/>
    </location>
</feature>
<gene>
    <name evidence="2" type="ORF">Tci_930319</name>
</gene>
<reference evidence="2" key="1">
    <citation type="journal article" date="2019" name="Sci. Rep.">
        <title>Draft genome of Tanacetum cinerariifolium, the natural source of mosquito coil.</title>
        <authorList>
            <person name="Yamashiro T."/>
            <person name="Shiraishi A."/>
            <person name="Satake H."/>
            <person name="Nakayama K."/>
        </authorList>
    </citation>
    <scope>NUCLEOTIDE SEQUENCE</scope>
</reference>
<proteinExistence type="predicted"/>
<feature type="region of interest" description="Disordered" evidence="1">
    <location>
        <begin position="63"/>
        <end position="85"/>
    </location>
</feature>
<name>A0A699XJ23_TANCI</name>
<accession>A0A699XJ23</accession>
<feature type="region of interest" description="Disordered" evidence="1">
    <location>
        <begin position="1"/>
        <end position="28"/>
    </location>
</feature>
<dbReference type="AlphaFoldDB" id="A0A699XJ23"/>
<feature type="compositionally biased region" description="Basic and acidic residues" evidence="1">
    <location>
        <begin position="75"/>
        <end position="85"/>
    </location>
</feature>
<evidence type="ECO:0000313" key="2">
    <source>
        <dbReference type="EMBL" id="GFD58350.1"/>
    </source>
</evidence>
<protein>
    <submittedName>
        <fullName evidence="2">Uncharacterized protein</fullName>
    </submittedName>
</protein>